<dbReference type="InterPro" id="IPR002347">
    <property type="entry name" value="SDR_fam"/>
</dbReference>
<dbReference type="SUPFAM" id="SSF51735">
    <property type="entry name" value="NAD(P)-binding Rossmann-fold domains"/>
    <property type="match status" value="1"/>
</dbReference>
<dbReference type="InterPro" id="IPR051468">
    <property type="entry name" value="Fungal_SecMetab_SDRs"/>
</dbReference>
<evidence type="ECO:0000256" key="1">
    <source>
        <dbReference type="SAM" id="MobiDB-lite"/>
    </source>
</evidence>
<dbReference type="PANTHER" id="PTHR43544:SF2">
    <property type="entry name" value="OXIDOREDUCTASE"/>
    <property type="match status" value="1"/>
</dbReference>
<evidence type="ECO:0000313" key="3">
    <source>
        <dbReference type="Proteomes" id="UP001589647"/>
    </source>
</evidence>
<reference evidence="2 3" key="1">
    <citation type="submission" date="2024-09" db="EMBL/GenBank/DDBJ databases">
        <authorList>
            <person name="Sun Q."/>
            <person name="Mori K."/>
        </authorList>
    </citation>
    <scope>NUCLEOTIDE SEQUENCE [LARGE SCALE GENOMIC DNA]</scope>
    <source>
        <strain evidence="2 3">CCM 3426</strain>
    </source>
</reference>
<keyword evidence="3" id="KW-1185">Reference proteome</keyword>
<sequence length="502" mass="55116">MTRTPTPGSGPSPDQADVETCLRVMAQARAMDPADPRWAAVHEAAAHLYRAGKKTRKASRHTERRRRDREATAATARYREQDPAPALVPPGASTELQGQAGSAEPEPPGERPVPARRPLVGTRRCYVCKSAYGQVHPEYHLLCLDCAEENMARRHARCDLRGRRAIVTGGRVKIGFQLALKLLRDGADVLVTTRYPRDAARRLAAVRDAEAWLDRVHVHGVDLLDLAAVAGLLESVQRRFSHLDILINNAAQTIRRPAAYHREVRAAEHAPLTGLAARIDVRGVPGTAAPLESAPVESAPVLASPAISGLAPAGQALTRRDTLETLFPAGQTDETGQPLDLRDRNSWSLRLHEVDPAEWLEVQLVNSFAPFVLTSRLRGLLESSPWPDRYVVQVSAMEGSFSREHKTVRHPHTNMAKAALNMLTRTAAADYAASGIYMNSVDTGWVTDERPHPDKIAQREAGFRPPLDVIDGAARVYDPIVRGVGGQRLSGLFLKDYRPVDW</sequence>
<dbReference type="Pfam" id="PF13561">
    <property type="entry name" value="adh_short_C2"/>
    <property type="match status" value="1"/>
</dbReference>
<dbReference type="EMBL" id="JBHMEI010000111">
    <property type="protein sequence ID" value="MFB9210079.1"/>
    <property type="molecule type" value="Genomic_DNA"/>
</dbReference>
<accession>A0ABV5IZS0</accession>
<keyword evidence="2" id="KW-0560">Oxidoreductase</keyword>
<proteinExistence type="predicted"/>
<dbReference type="Pfam" id="PF00106">
    <property type="entry name" value="adh_short"/>
    <property type="match status" value="1"/>
</dbReference>
<feature type="region of interest" description="Disordered" evidence="1">
    <location>
        <begin position="49"/>
        <end position="116"/>
    </location>
</feature>
<protein>
    <submittedName>
        <fullName evidence="2">SDR family NAD(P)-dependent oxidoreductase</fullName>
        <ecNumber evidence="2">1.1.1.-</ecNumber>
    </submittedName>
</protein>
<dbReference type="GO" id="GO:0016491">
    <property type="term" value="F:oxidoreductase activity"/>
    <property type="evidence" value="ECO:0007669"/>
    <property type="project" value="UniProtKB-KW"/>
</dbReference>
<dbReference type="EC" id="1.1.1.-" evidence="2"/>
<organism evidence="2 3">
    <name type="scientific">Nonomuraea spiralis</name>
    <dbReference type="NCBI Taxonomy" id="46182"/>
    <lineage>
        <taxon>Bacteria</taxon>
        <taxon>Bacillati</taxon>
        <taxon>Actinomycetota</taxon>
        <taxon>Actinomycetes</taxon>
        <taxon>Streptosporangiales</taxon>
        <taxon>Streptosporangiaceae</taxon>
        <taxon>Nonomuraea</taxon>
    </lineage>
</organism>
<dbReference type="CDD" id="cd05233">
    <property type="entry name" value="SDR_c"/>
    <property type="match status" value="1"/>
</dbReference>
<dbReference type="InterPro" id="IPR036291">
    <property type="entry name" value="NAD(P)-bd_dom_sf"/>
</dbReference>
<comment type="caution">
    <text evidence="2">The sequence shown here is derived from an EMBL/GenBank/DDBJ whole genome shotgun (WGS) entry which is preliminary data.</text>
</comment>
<gene>
    <name evidence="2" type="ORF">ACFFV7_53465</name>
</gene>
<dbReference type="RefSeq" id="WP_229824624.1">
    <property type="nucleotide sequence ID" value="NZ_BMRC01000018.1"/>
</dbReference>
<evidence type="ECO:0000313" key="2">
    <source>
        <dbReference type="EMBL" id="MFB9210079.1"/>
    </source>
</evidence>
<name>A0ABV5IZS0_9ACTN</name>
<dbReference type="PANTHER" id="PTHR43544">
    <property type="entry name" value="SHORT-CHAIN DEHYDROGENASE/REDUCTASE"/>
    <property type="match status" value="1"/>
</dbReference>
<dbReference type="Gene3D" id="3.40.50.720">
    <property type="entry name" value="NAD(P)-binding Rossmann-like Domain"/>
    <property type="match status" value="2"/>
</dbReference>
<dbReference type="Proteomes" id="UP001589647">
    <property type="component" value="Unassembled WGS sequence"/>
</dbReference>
<feature type="compositionally biased region" description="Basic residues" evidence="1">
    <location>
        <begin position="50"/>
        <end position="67"/>
    </location>
</feature>